<dbReference type="SUPFAM" id="SSF48576">
    <property type="entry name" value="Terpenoid synthases"/>
    <property type="match status" value="1"/>
</dbReference>
<evidence type="ECO:0000313" key="5">
    <source>
        <dbReference type="EMBL" id="RZB83626.1"/>
    </source>
</evidence>
<dbReference type="InterPro" id="IPR008949">
    <property type="entry name" value="Isoprenoid_synthase_dom_sf"/>
</dbReference>
<sequence>MVSQQQSDSTTQRVPQKWMDLVRRWGCSRSFLLLIVCQDQDVTEQALHSLANYHDFLRPAMIILRLCNDLGTSTDEMKMGEISTSIASYMHENGLSEEKVHQYFKTLIDKEWQYLNKGQVMGSTLSKSVIQVAIDLGRTARYTYQCGDGIGRQDGITKRRMKLWLVDPVEVNEAS</sequence>
<dbReference type="GO" id="GO:0010333">
    <property type="term" value="F:terpene synthase activity"/>
    <property type="evidence" value="ECO:0007669"/>
    <property type="project" value="InterPro"/>
</dbReference>
<gene>
    <name evidence="5" type="ORF">D0Y65_032249</name>
</gene>
<protein>
    <submittedName>
        <fullName evidence="5">Isoprene synthase, chloroplastic</fullName>
    </submittedName>
</protein>
<dbReference type="InterPro" id="IPR050148">
    <property type="entry name" value="Terpene_synthase-like"/>
</dbReference>
<organism evidence="5 6">
    <name type="scientific">Glycine soja</name>
    <name type="common">Wild soybean</name>
    <dbReference type="NCBI Taxonomy" id="3848"/>
    <lineage>
        <taxon>Eukaryota</taxon>
        <taxon>Viridiplantae</taxon>
        <taxon>Streptophyta</taxon>
        <taxon>Embryophyta</taxon>
        <taxon>Tracheophyta</taxon>
        <taxon>Spermatophyta</taxon>
        <taxon>Magnoliopsida</taxon>
        <taxon>eudicotyledons</taxon>
        <taxon>Gunneridae</taxon>
        <taxon>Pentapetalae</taxon>
        <taxon>rosids</taxon>
        <taxon>fabids</taxon>
        <taxon>Fabales</taxon>
        <taxon>Fabaceae</taxon>
        <taxon>Papilionoideae</taxon>
        <taxon>50 kb inversion clade</taxon>
        <taxon>NPAAA clade</taxon>
        <taxon>indigoferoid/millettioid clade</taxon>
        <taxon>Phaseoleae</taxon>
        <taxon>Glycine</taxon>
        <taxon>Glycine subgen. Soja</taxon>
    </lineage>
</organism>
<comment type="caution">
    <text evidence="5">The sequence shown here is derived from an EMBL/GenBank/DDBJ whole genome shotgun (WGS) entry which is preliminary data.</text>
</comment>
<accession>A0A445IC42</accession>
<evidence type="ECO:0000259" key="4">
    <source>
        <dbReference type="Pfam" id="PF03936"/>
    </source>
</evidence>
<dbReference type="PANTHER" id="PTHR31225">
    <property type="entry name" value="OS04G0344100 PROTEIN-RELATED"/>
    <property type="match status" value="1"/>
</dbReference>
<evidence type="ECO:0000256" key="3">
    <source>
        <dbReference type="ARBA" id="ARBA00023239"/>
    </source>
</evidence>
<dbReference type="Gene3D" id="1.10.600.10">
    <property type="entry name" value="Farnesyl Diphosphate Synthase"/>
    <property type="match status" value="1"/>
</dbReference>
<evidence type="ECO:0000256" key="1">
    <source>
        <dbReference type="ARBA" id="ARBA00022723"/>
    </source>
</evidence>
<keyword evidence="3" id="KW-0456">Lyase</keyword>
<dbReference type="GO" id="GO:0016114">
    <property type="term" value="P:terpenoid biosynthetic process"/>
    <property type="evidence" value="ECO:0007669"/>
    <property type="project" value="InterPro"/>
</dbReference>
<evidence type="ECO:0000313" key="6">
    <source>
        <dbReference type="Proteomes" id="UP000289340"/>
    </source>
</evidence>
<name>A0A445IC42_GLYSO</name>
<dbReference type="GO" id="GO:0000287">
    <property type="term" value="F:magnesium ion binding"/>
    <property type="evidence" value="ECO:0007669"/>
    <property type="project" value="InterPro"/>
</dbReference>
<dbReference type="EMBL" id="QZWG01000011">
    <property type="protein sequence ID" value="RZB83626.1"/>
    <property type="molecule type" value="Genomic_DNA"/>
</dbReference>
<proteinExistence type="predicted"/>
<dbReference type="PANTHER" id="PTHR31225:SF98">
    <property type="entry name" value="TERPENE SYNTHASE 9-RELATED"/>
    <property type="match status" value="1"/>
</dbReference>
<keyword evidence="1" id="KW-0479">Metal-binding</keyword>
<dbReference type="Pfam" id="PF03936">
    <property type="entry name" value="Terpene_synth_C"/>
    <property type="match status" value="1"/>
</dbReference>
<dbReference type="AlphaFoldDB" id="A0A445IC42"/>
<dbReference type="Proteomes" id="UP000289340">
    <property type="component" value="Chromosome 11"/>
</dbReference>
<keyword evidence="2" id="KW-0460">Magnesium</keyword>
<reference evidence="5 6" key="1">
    <citation type="submission" date="2018-09" db="EMBL/GenBank/DDBJ databases">
        <title>A high-quality reference genome of wild soybean provides a powerful tool to mine soybean genomes.</title>
        <authorList>
            <person name="Xie M."/>
            <person name="Chung C.Y.L."/>
            <person name="Li M.-W."/>
            <person name="Wong F.-L."/>
            <person name="Chan T.-F."/>
            <person name="Lam H.-M."/>
        </authorList>
    </citation>
    <scope>NUCLEOTIDE SEQUENCE [LARGE SCALE GENOMIC DNA]</scope>
    <source>
        <strain evidence="6">cv. W05</strain>
        <tissue evidence="5">Hypocotyl of etiolated seedlings</tissue>
    </source>
</reference>
<feature type="domain" description="Terpene synthase metal-binding" evidence="4">
    <location>
        <begin position="33"/>
        <end position="113"/>
    </location>
</feature>
<keyword evidence="6" id="KW-1185">Reference proteome</keyword>
<dbReference type="InterPro" id="IPR005630">
    <property type="entry name" value="Terpene_synthase_metal-bd"/>
</dbReference>
<evidence type="ECO:0000256" key="2">
    <source>
        <dbReference type="ARBA" id="ARBA00022842"/>
    </source>
</evidence>